<proteinExistence type="predicted"/>
<dbReference type="OrthoDB" id="8565659at2"/>
<gene>
    <name evidence="1" type="ORF">D1Y85_01755</name>
</gene>
<organism evidence="1 2">
    <name type="scientific">Paraburkholderia dinghuensis</name>
    <dbReference type="NCBI Taxonomy" id="2305225"/>
    <lineage>
        <taxon>Bacteria</taxon>
        <taxon>Pseudomonadati</taxon>
        <taxon>Pseudomonadota</taxon>
        <taxon>Betaproteobacteria</taxon>
        <taxon>Burkholderiales</taxon>
        <taxon>Burkholderiaceae</taxon>
        <taxon>Paraburkholderia</taxon>
    </lineage>
</organism>
<comment type="caution">
    <text evidence="1">The sequence shown here is derived from an EMBL/GenBank/DDBJ whole genome shotgun (WGS) entry which is preliminary data.</text>
</comment>
<dbReference type="EMBL" id="RQIS01000001">
    <property type="protein sequence ID" value="RQH09892.1"/>
    <property type="molecule type" value="Genomic_DNA"/>
</dbReference>
<dbReference type="RefSeq" id="WP_124149289.1">
    <property type="nucleotide sequence ID" value="NZ_RQIS01000001.1"/>
</dbReference>
<evidence type="ECO:0000313" key="1">
    <source>
        <dbReference type="EMBL" id="RQH09892.1"/>
    </source>
</evidence>
<dbReference type="Proteomes" id="UP000272778">
    <property type="component" value="Unassembled WGS sequence"/>
</dbReference>
<dbReference type="InterPro" id="IPR008727">
    <property type="entry name" value="PAAR_motif"/>
</dbReference>
<sequence>MCELPKQYSFFKAGTDRTSSNGEVSTGSKICFFMGKGVARVGDPVSCPKHGDNPPYA</sequence>
<name>A0A3N6NL33_9BURK</name>
<evidence type="ECO:0000313" key="2">
    <source>
        <dbReference type="Proteomes" id="UP000272778"/>
    </source>
</evidence>
<dbReference type="AlphaFoldDB" id="A0A3N6NL33"/>
<protein>
    <recommendedName>
        <fullName evidence="3">PAAR domain-containing protein</fullName>
    </recommendedName>
</protein>
<keyword evidence="2" id="KW-1185">Reference proteome</keyword>
<reference evidence="1 2" key="1">
    <citation type="submission" date="2018-11" db="EMBL/GenBank/DDBJ databases">
        <title>Paraburkholderia sp. DHOA04, isolated from soil.</title>
        <authorList>
            <person name="Gao Z.-H."/>
            <person name="Qiu L.-H."/>
            <person name="Fu J.-C."/>
        </authorList>
    </citation>
    <scope>NUCLEOTIDE SEQUENCE [LARGE SCALE GENOMIC DNA]</scope>
    <source>
        <strain evidence="1 2">DHOA04</strain>
    </source>
</reference>
<dbReference type="Pfam" id="PF05488">
    <property type="entry name" value="PAAR_motif"/>
    <property type="match status" value="1"/>
</dbReference>
<accession>A0A3N6NL33</accession>
<dbReference type="Gene3D" id="2.60.200.60">
    <property type="match status" value="1"/>
</dbReference>
<evidence type="ECO:0008006" key="3">
    <source>
        <dbReference type="Google" id="ProtNLM"/>
    </source>
</evidence>